<keyword evidence="3 5" id="KW-0067">ATP-binding</keyword>
<accession>A0A7C3KRF1</accession>
<dbReference type="InterPro" id="IPR027417">
    <property type="entry name" value="P-loop_NTPase"/>
</dbReference>
<dbReference type="OMA" id="HPPVYAP"/>
<dbReference type="GO" id="GO:0016887">
    <property type="term" value="F:ATP hydrolysis activity"/>
    <property type="evidence" value="ECO:0007669"/>
    <property type="project" value="InterPro"/>
</dbReference>
<comment type="caution">
    <text evidence="5">The sequence shown here is derived from an EMBL/GenBank/DDBJ whole genome shotgun (WGS) entry which is preliminary data.</text>
</comment>
<dbReference type="SMART" id="SM00382">
    <property type="entry name" value="AAA"/>
    <property type="match status" value="1"/>
</dbReference>
<dbReference type="RefSeq" id="WP_012547619.1">
    <property type="nucleotide sequence ID" value="NZ_VTFL01000002.1"/>
</dbReference>
<dbReference type="PANTHER" id="PTHR42788:SF13">
    <property type="entry name" value="ALIPHATIC SULFONATES IMPORT ATP-BINDING PROTEIN SSUB"/>
    <property type="match status" value="1"/>
</dbReference>
<keyword evidence="2" id="KW-0547">Nucleotide-binding</keyword>
<sequence>MVFLRVNNVKKSFDGKKVLDRVFMEVNKGERVIIKGPNGIGKTTLLKIIAGIITPDEGSVEFYEKPKISFQFQNAVFLPWLSMKENLALFAKDTEMLNNLIEYFSLKDFLHLYPSELSGGYQQIFSFVRTLSVPHNLLILDEPFKSLDPEMKKKEKNILKKHLEDKKITLLMVSHQEGEEDKEIADQIFTLA</sequence>
<evidence type="ECO:0000313" key="5">
    <source>
        <dbReference type="EMBL" id="HGK23129.1"/>
    </source>
</evidence>
<keyword evidence="1" id="KW-0813">Transport</keyword>
<feature type="domain" description="ABC transporter" evidence="4">
    <location>
        <begin position="4"/>
        <end position="192"/>
    </location>
</feature>
<proteinExistence type="predicted"/>
<gene>
    <name evidence="5" type="ORF">ENU78_01550</name>
</gene>
<dbReference type="EMBL" id="DTDV01000006">
    <property type="protein sequence ID" value="HGK23129.1"/>
    <property type="molecule type" value="Genomic_DNA"/>
</dbReference>
<evidence type="ECO:0000256" key="1">
    <source>
        <dbReference type="ARBA" id="ARBA00022448"/>
    </source>
</evidence>
<dbReference type="InterPro" id="IPR050166">
    <property type="entry name" value="ABC_transporter_ATP-bind"/>
</dbReference>
<protein>
    <submittedName>
        <fullName evidence="5">ABC transporter ATP-binding protein</fullName>
    </submittedName>
</protein>
<dbReference type="InterPro" id="IPR003439">
    <property type="entry name" value="ABC_transporter-like_ATP-bd"/>
</dbReference>
<reference evidence="5" key="1">
    <citation type="journal article" date="2020" name="mSystems">
        <title>Genome- and Community-Level Interaction Insights into Carbon Utilization and Element Cycling Functions of Hydrothermarchaeota in Hydrothermal Sediment.</title>
        <authorList>
            <person name="Zhou Z."/>
            <person name="Liu Y."/>
            <person name="Xu W."/>
            <person name="Pan J."/>
            <person name="Luo Z.H."/>
            <person name="Li M."/>
        </authorList>
    </citation>
    <scope>NUCLEOTIDE SEQUENCE [LARGE SCALE GENOMIC DNA]</scope>
    <source>
        <strain evidence="5">SpSt-70</strain>
    </source>
</reference>
<dbReference type="PROSITE" id="PS50893">
    <property type="entry name" value="ABC_TRANSPORTER_2"/>
    <property type="match status" value="1"/>
</dbReference>
<dbReference type="AlphaFoldDB" id="A0A7C3KRF1"/>
<evidence type="ECO:0000259" key="4">
    <source>
        <dbReference type="PROSITE" id="PS50893"/>
    </source>
</evidence>
<organism evidence="5">
    <name type="scientific">Dictyoglomus thermophilum</name>
    <dbReference type="NCBI Taxonomy" id="14"/>
    <lineage>
        <taxon>Bacteria</taxon>
        <taxon>Pseudomonadati</taxon>
        <taxon>Dictyoglomota</taxon>
        <taxon>Dictyoglomia</taxon>
        <taxon>Dictyoglomales</taxon>
        <taxon>Dictyoglomaceae</taxon>
        <taxon>Dictyoglomus</taxon>
    </lineage>
</organism>
<name>A0A7C3KRF1_DICTH</name>
<dbReference type="InterPro" id="IPR003593">
    <property type="entry name" value="AAA+_ATPase"/>
</dbReference>
<evidence type="ECO:0000256" key="3">
    <source>
        <dbReference type="ARBA" id="ARBA00022840"/>
    </source>
</evidence>
<evidence type="ECO:0000256" key="2">
    <source>
        <dbReference type="ARBA" id="ARBA00022741"/>
    </source>
</evidence>
<dbReference type="Pfam" id="PF00005">
    <property type="entry name" value="ABC_tran"/>
    <property type="match status" value="1"/>
</dbReference>
<dbReference type="SUPFAM" id="SSF52540">
    <property type="entry name" value="P-loop containing nucleoside triphosphate hydrolases"/>
    <property type="match status" value="1"/>
</dbReference>
<dbReference type="Gene3D" id="3.40.50.300">
    <property type="entry name" value="P-loop containing nucleotide triphosphate hydrolases"/>
    <property type="match status" value="1"/>
</dbReference>
<dbReference type="PANTHER" id="PTHR42788">
    <property type="entry name" value="TAURINE IMPORT ATP-BINDING PROTEIN-RELATED"/>
    <property type="match status" value="1"/>
</dbReference>
<dbReference type="GO" id="GO:0005524">
    <property type="term" value="F:ATP binding"/>
    <property type="evidence" value="ECO:0007669"/>
    <property type="project" value="UniProtKB-KW"/>
</dbReference>